<evidence type="ECO:0000256" key="2">
    <source>
        <dbReference type="SAM" id="Phobius"/>
    </source>
</evidence>
<keyword evidence="4" id="KW-1185">Reference proteome</keyword>
<name>A0ABY3VE50_9MYCO</name>
<feature type="transmembrane region" description="Helical" evidence="2">
    <location>
        <begin position="301"/>
        <end position="329"/>
    </location>
</feature>
<evidence type="ECO:0000256" key="1">
    <source>
        <dbReference type="SAM" id="MobiDB-lite"/>
    </source>
</evidence>
<evidence type="ECO:0000313" key="3">
    <source>
        <dbReference type="EMBL" id="UMB67706.1"/>
    </source>
</evidence>
<dbReference type="RefSeq" id="WP_240258167.1">
    <property type="nucleotide sequence ID" value="NZ_CP092488.2"/>
</dbReference>
<dbReference type="EMBL" id="CP092488">
    <property type="protein sequence ID" value="UMB67706.1"/>
    <property type="molecule type" value="Genomic_DNA"/>
</dbReference>
<keyword evidence="2" id="KW-0812">Transmembrane</keyword>
<dbReference type="Proteomes" id="UP001055336">
    <property type="component" value="Chromosome"/>
</dbReference>
<feature type="region of interest" description="Disordered" evidence="1">
    <location>
        <begin position="1"/>
        <end position="100"/>
    </location>
</feature>
<feature type="compositionally biased region" description="Pro residues" evidence="1">
    <location>
        <begin position="82"/>
        <end position="98"/>
    </location>
</feature>
<feature type="transmembrane region" description="Helical" evidence="2">
    <location>
        <begin position="134"/>
        <end position="158"/>
    </location>
</feature>
<keyword evidence="2" id="KW-1133">Transmembrane helix</keyword>
<dbReference type="PRINTS" id="PR01217">
    <property type="entry name" value="PRICHEXTENSN"/>
</dbReference>
<keyword evidence="2" id="KW-0472">Membrane</keyword>
<evidence type="ECO:0008006" key="5">
    <source>
        <dbReference type="Google" id="ProtNLM"/>
    </source>
</evidence>
<feature type="compositionally biased region" description="Pro residues" evidence="1">
    <location>
        <begin position="22"/>
        <end position="75"/>
    </location>
</feature>
<gene>
    <name evidence="3" type="ORF">MKK62_14460</name>
</gene>
<accession>A0ABY3VE50</accession>
<evidence type="ECO:0000313" key="4">
    <source>
        <dbReference type="Proteomes" id="UP001055336"/>
    </source>
</evidence>
<feature type="transmembrane region" description="Helical" evidence="2">
    <location>
        <begin position="223"/>
        <end position="243"/>
    </location>
</feature>
<reference evidence="3" key="1">
    <citation type="submission" date="2022-08" db="EMBL/GenBank/DDBJ databases">
        <title>Whole genome sequencing of non-tuberculosis mycobacteria type-strains.</title>
        <authorList>
            <person name="Igarashi Y."/>
            <person name="Osugi A."/>
            <person name="Mitarai S."/>
        </authorList>
    </citation>
    <scope>NUCLEOTIDE SEQUENCE</scope>
    <source>
        <strain evidence="3">DSM 45127</strain>
    </source>
</reference>
<protein>
    <recommendedName>
        <fullName evidence="5">Integral membrane protein</fullName>
    </recommendedName>
</protein>
<sequence length="347" mass="35263">MSQPPEHPGNPSEPYGGNPNPGDYPPPPGYGPPPGPPPGYGPPPGQQHPGYGPPPGYGAPPPPPPGYGAPPPGYGPPQQGYGPPPGYPPPPGYGPPPGYSGIPGYSSGPGSVFNIGDAFNWSWNKFSKNIGPMLLAALVYGVIGIVVHGLVFVVLGGATANTTTDNDYGASFAASLGAGGTLVLSIVSFVFSIFVQAAFLSGGLDLADGRPVIVGSFFKPRNFGNVVLAGALLSVISAVLDLISLPGFVFALLSFVALVVFTFFALFTIAFATDRALPPIDALKASIATVRAHIGETLISLLVQGLLVIIGFFACGVGILVAGPLALLIQVYTYRKLSGGPVAPLTP</sequence>
<proteinExistence type="predicted"/>
<feature type="transmembrane region" description="Helical" evidence="2">
    <location>
        <begin position="249"/>
        <end position="272"/>
    </location>
</feature>
<organism evidence="3 4">
    <name type="scientific">Mycobacterium paraterrae</name>
    <dbReference type="NCBI Taxonomy" id="577492"/>
    <lineage>
        <taxon>Bacteria</taxon>
        <taxon>Bacillati</taxon>
        <taxon>Actinomycetota</taxon>
        <taxon>Actinomycetes</taxon>
        <taxon>Mycobacteriales</taxon>
        <taxon>Mycobacteriaceae</taxon>
        <taxon>Mycobacterium</taxon>
    </lineage>
</organism>
<feature type="transmembrane region" description="Helical" evidence="2">
    <location>
        <begin position="178"/>
        <end position="202"/>
    </location>
</feature>